<name>A0ABS1L197_9BACT</name>
<keyword evidence="3" id="KW-1185">Reference proteome</keyword>
<evidence type="ECO:0000313" key="3">
    <source>
        <dbReference type="Proteomes" id="UP000613030"/>
    </source>
</evidence>
<evidence type="ECO:0000313" key="2">
    <source>
        <dbReference type="EMBL" id="MBL0745470.1"/>
    </source>
</evidence>
<dbReference type="InterPro" id="IPR045670">
    <property type="entry name" value="DUF5916"/>
</dbReference>
<sequence>MANRFREFLFSICVLIPGIDYAQNEPGKELHVRKAHGEIRLDGNLDEADWQTADIAKDFFLNYPLDSLPPTFQSEVKMTFNDHFLYFGITCFDDDKPDIVQSLRRDMDWDLNDNIGIYFDPFNDFTNGFYFNVTPMGVQAEGVLANGASNDNSFNNNWDNKWYSHVERLGDRWVAEIAIPFKSIRYNLTQWNMTFLRNDVKRNQVSSWIATPIQYIPASFAYSGKILWDDPLPHHKSNISFIPYVAGSSTKDEENSTPSETSVNAGFDAKIGLTPSLNLDLTVNPDFSNVEVDRQVINLTRFEFGFPERRQFFLENSDLFAQSGFFDSRPFFSRRIGLVTDSADNLQKVPILYGARVSGKLGKNWRIGIMNMQTRKREALGLPDQNYSVAVVQRQIFSRSNIGFIFVNKQSLNLGTYDSTRYYHHSVIREVMREGKMRKELNSFNRVYGADFKLFTKSNKWGGKVYYHRSADAVTENKNYSFGAFINYNSRHVSFSVAQQNVGKNFNAEAGFVPSLDVYPGFYGTYADAGLRFYPGRGIAVMGPQADVSYTIIPGRTITDKSYGLAYEINFLNTSNLRVSVRNTFQMLPEDFNPIDPRGDSTLLKGQSFTWNEVGFFYQSNTRKVFNGSVQGSYGGFYNGTLFNLGTELNLRYQPFGSLGVKVDYNDIALPEAYGSAQFLLIGPRLDMTFTDKLFLTTFVQYNDRDDNANLNARFQWRFKPASDFFVVYTENYLPHPVESKNRALVVKMTYWLNL</sequence>
<dbReference type="EMBL" id="JAERRB010000016">
    <property type="protein sequence ID" value="MBL0745470.1"/>
    <property type="molecule type" value="Genomic_DNA"/>
</dbReference>
<gene>
    <name evidence="2" type="ORF">JI741_29835</name>
</gene>
<dbReference type="Gene3D" id="2.60.40.1190">
    <property type="match status" value="1"/>
</dbReference>
<evidence type="ECO:0000259" key="1">
    <source>
        <dbReference type="Pfam" id="PF19313"/>
    </source>
</evidence>
<accession>A0ABS1L197</accession>
<reference evidence="2 3" key="1">
    <citation type="submission" date="2021-01" db="EMBL/GenBank/DDBJ databases">
        <title>Chryseolinea sp. Jin1 Genome sequencing and assembly.</title>
        <authorList>
            <person name="Kim I."/>
        </authorList>
    </citation>
    <scope>NUCLEOTIDE SEQUENCE [LARGE SCALE GENOMIC DNA]</scope>
    <source>
        <strain evidence="2 3">Jin1</strain>
    </source>
</reference>
<dbReference type="SUPFAM" id="SSF49344">
    <property type="entry name" value="CBD9-like"/>
    <property type="match status" value="1"/>
</dbReference>
<dbReference type="CDD" id="cd09618">
    <property type="entry name" value="CBM9_like_2"/>
    <property type="match status" value="1"/>
</dbReference>
<feature type="domain" description="DUF5916" evidence="1">
    <location>
        <begin position="239"/>
        <end position="654"/>
    </location>
</feature>
<organism evidence="2 3">
    <name type="scientific">Chryseolinea lacunae</name>
    <dbReference type="NCBI Taxonomy" id="2801331"/>
    <lineage>
        <taxon>Bacteria</taxon>
        <taxon>Pseudomonadati</taxon>
        <taxon>Bacteroidota</taxon>
        <taxon>Cytophagia</taxon>
        <taxon>Cytophagales</taxon>
        <taxon>Fulvivirgaceae</taxon>
        <taxon>Chryseolinea</taxon>
    </lineage>
</organism>
<dbReference type="RefSeq" id="WP_202015912.1">
    <property type="nucleotide sequence ID" value="NZ_JAERRB010000016.1"/>
</dbReference>
<dbReference type="Pfam" id="PF19313">
    <property type="entry name" value="DUF5916"/>
    <property type="match status" value="1"/>
</dbReference>
<comment type="caution">
    <text evidence="2">The sequence shown here is derived from an EMBL/GenBank/DDBJ whole genome shotgun (WGS) entry which is preliminary data.</text>
</comment>
<protein>
    <submittedName>
        <fullName evidence="2">Carbohydrate binding family 9 domain-containing protein</fullName>
    </submittedName>
</protein>
<proteinExistence type="predicted"/>
<dbReference type="Proteomes" id="UP000613030">
    <property type="component" value="Unassembled WGS sequence"/>
</dbReference>